<dbReference type="AlphaFoldDB" id="A0A1E5GWS2"/>
<dbReference type="Gene3D" id="2.30.110.10">
    <property type="entry name" value="Electron Transport, Fmn-binding Protein, Chain A"/>
    <property type="match status" value="1"/>
</dbReference>
<dbReference type="SUPFAM" id="SSF50475">
    <property type="entry name" value="FMN-binding split barrel"/>
    <property type="match status" value="1"/>
</dbReference>
<comment type="caution">
    <text evidence="2">The sequence shown here is derived from an EMBL/GenBank/DDBJ whole genome shotgun (WGS) entry which is preliminary data.</text>
</comment>
<dbReference type="InterPro" id="IPR012349">
    <property type="entry name" value="Split_barrel_FMN-bd"/>
</dbReference>
<dbReference type="Proteomes" id="UP000095094">
    <property type="component" value="Unassembled WGS sequence"/>
</dbReference>
<name>A0A1E5GWS2_9ENTE</name>
<evidence type="ECO:0000313" key="2">
    <source>
        <dbReference type="EMBL" id="OEG16760.1"/>
    </source>
</evidence>
<organism evidence="2 3">
    <name type="scientific">Enterococcus termitis</name>
    <dbReference type="NCBI Taxonomy" id="332950"/>
    <lineage>
        <taxon>Bacteria</taxon>
        <taxon>Bacillati</taxon>
        <taxon>Bacillota</taxon>
        <taxon>Bacilli</taxon>
        <taxon>Lactobacillales</taxon>
        <taxon>Enterococcaceae</taxon>
        <taxon>Enterococcus</taxon>
    </lineage>
</organism>
<feature type="domain" description="Pyridoxamine 5'-phosphate oxidase N-terminal" evidence="1">
    <location>
        <begin position="2"/>
        <end position="120"/>
    </location>
</feature>
<dbReference type="InterPro" id="IPR011576">
    <property type="entry name" value="Pyridox_Oxase_N"/>
</dbReference>
<sequence>MFDEKFKEVLMHEGPVSLTTWANNDAHVTNTWNSYLKLTEDGRILLPMAGMHSTEADLAINNQVKMTMASREVQGTIGAGAGFYVEGTTEYLDSGEEFDLMISEFPFLRRVMVVHPTLVKQTI</sequence>
<dbReference type="Pfam" id="PF01243">
    <property type="entry name" value="PNPOx_N"/>
    <property type="match status" value="1"/>
</dbReference>
<protein>
    <submittedName>
        <fullName evidence="2">FMN-binding protein</fullName>
    </submittedName>
</protein>
<keyword evidence="3" id="KW-1185">Reference proteome</keyword>
<dbReference type="RefSeq" id="WP_069663157.1">
    <property type="nucleotide sequence ID" value="NZ_JBHUJJ010000001.1"/>
</dbReference>
<dbReference type="EMBL" id="MIJY01000012">
    <property type="protein sequence ID" value="OEG16760.1"/>
    <property type="molecule type" value="Genomic_DNA"/>
</dbReference>
<reference evidence="3" key="1">
    <citation type="submission" date="2016-09" db="EMBL/GenBank/DDBJ databases">
        <authorList>
            <person name="Gulvik C.A."/>
        </authorList>
    </citation>
    <scope>NUCLEOTIDE SEQUENCE [LARGE SCALE GENOMIC DNA]</scope>
    <source>
        <strain evidence="3">LMG 8895</strain>
    </source>
</reference>
<evidence type="ECO:0000313" key="3">
    <source>
        <dbReference type="Proteomes" id="UP000095094"/>
    </source>
</evidence>
<accession>A0A1E5GWS2</accession>
<evidence type="ECO:0000259" key="1">
    <source>
        <dbReference type="Pfam" id="PF01243"/>
    </source>
</evidence>
<proteinExistence type="predicted"/>
<gene>
    <name evidence="2" type="ORF">BCR25_03965</name>
</gene>
<dbReference type="OrthoDB" id="595289at2"/>